<name>A0ABX1KZY6_9LACO</name>
<sequence length="1026" mass="116252">MRKIYEKLPVWVVYSVAFAFIVLCTFGSLRLMGLTTIWKMDGIAQHYPILKQFYRILHGTAHQSLFGWSWNLGLGADQMTTFAYYVVGDPFSYLIALFPAGKIQLGYQLLTILRLYFVGLAFLVFAKQMKLKRSGRLVGSLIYTFTSFSFYVAFHHPFFLLPLIFFPLLCTAVDKIYHGESFLWLVAMTAIVLISNIYFAYLLGIGSLIFALIRYADLKRKGELVRSFSKSFGYFMLTVVMALLISAMVLLPNIFSMLHSSRSSGASIFANGLTLYPGAYYLKLPNTLLDSSGDRLYWAVMGTSGLSLIAMMWTLRHFKKYLMLNVTLILIVVGMLFPQFAAAMNVMSTPSNRWLLLAQIVFALAAGIFVDHLHELVPADFKWFLWGTLIFLGLIWIGNGFGFSMRAHHLVTYGIYLLMLVIIAYGLFIGLENVRFRLGLLLLVIVNVTSIGLGFYSSSYNDRLQIGELSGGVADHWIKAYYDYADRYLNRTEKTFYRTASTSNYYSSKAVGNNIPMLLNTHTIGSYFSVQNGAVNDFNKTLQNNENTMNNPTSNVDNRTTMSSLLNVKYLFVRHNQVGKSKVPYGFEIMKNKQGKPMNFVNRQVYSLDNDFGTAIYRNKYALPLAYTQTRQLDSTAFQKLSANNKEQALLDGTLTSQKLTEVKTVKAASTAKTVPYSVEMNYQPFTTVAQATRYRIKRDTSAPVTNKIESKKLTPKQVKYYNYMSQFYKPSQSVKNLLQENQTIVDQNNYDNRNGLKKITSDTLGQNIDYKITLKNPSAYKHCELYIEFDGIKAQYPTISDRLNDAARRSEVANIPFSTGVKLNYWRDFTNNQYFNSFNLKVSAKHKKAVVQQLGISNMSDYEKKGKALVNLGYAKKARKTINVTVTKANHMSFKRVRIIAVPFGQSYRQKTTQIQKQSLKQLKVTNDGVTGTTNRTQASVLTTSIPYTKGWHLTVDGQDTPTQKVNTGFIGAKLPAGRHQVKLTYRTPGLFAGRLLSVLGLLLFVIGAAVEFWRWLGRTQTTKH</sequence>
<feature type="transmembrane region" description="Helical" evidence="1">
    <location>
        <begin position="137"/>
        <end position="154"/>
    </location>
</feature>
<feature type="transmembrane region" description="Helical" evidence="1">
    <location>
        <begin position="354"/>
        <end position="371"/>
    </location>
</feature>
<feature type="transmembrane region" description="Helical" evidence="1">
    <location>
        <begin position="233"/>
        <end position="254"/>
    </location>
</feature>
<feature type="transmembrane region" description="Helical" evidence="1">
    <location>
        <begin position="12"/>
        <end position="32"/>
    </location>
</feature>
<feature type="transmembrane region" description="Helical" evidence="1">
    <location>
        <begin position="184"/>
        <end position="213"/>
    </location>
</feature>
<keyword evidence="1" id="KW-1133">Transmembrane helix</keyword>
<keyword evidence="3" id="KW-1185">Reference proteome</keyword>
<feature type="transmembrane region" description="Helical" evidence="1">
    <location>
        <begin position="383"/>
        <end position="404"/>
    </location>
</feature>
<feature type="transmembrane region" description="Helical" evidence="1">
    <location>
        <begin position="993"/>
        <end position="1015"/>
    </location>
</feature>
<feature type="transmembrane region" description="Helical" evidence="1">
    <location>
        <begin position="410"/>
        <end position="431"/>
    </location>
</feature>
<feature type="transmembrane region" description="Helical" evidence="1">
    <location>
        <begin position="107"/>
        <end position="125"/>
    </location>
</feature>
<comment type="caution">
    <text evidence="2">The sequence shown here is derived from an EMBL/GenBank/DDBJ whole genome shotgun (WGS) entry which is preliminary data.</text>
</comment>
<keyword evidence="1" id="KW-0812">Transmembrane</keyword>
<feature type="transmembrane region" description="Helical" evidence="1">
    <location>
        <begin position="322"/>
        <end position="342"/>
    </location>
</feature>
<evidence type="ECO:0000313" key="2">
    <source>
        <dbReference type="EMBL" id="NLR18775.1"/>
    </source>
</evidence>
<dbReference type="Pfam" id="PF09586">
    <property type="entry name" value="YfhO"/>
    <property type="match status" value="2"/>
</dbReference>
<protein>
    <submittedName>
        <fullName evidence="2">YfhO family protein</fullName>
    </submittedName>
</protein>
<feature type="transmembrane region" description="Helical" evidence="1">
    <location>
        <begin position="296"/>
        <end position="315"/>
    </location>
</feature>
<evidence type="ECO:0000256" key="1">
    <source>
        <dbReference type="SAM" id="Phobius"/>
    </source>
</evidence>
<evidence type="ECO:0000313" key="3">
    <source>
        <dbReference type="Proteomes" id="UP000763447"/>
    </source>
</evidence>
<feature type="transmembrane region" description="Helical" evidence="1">
    <location>
        <begin position="438"/>
        <end position="456"/>
    </location>
</feature>
<dbReference type="InterPro" id="IPR018580">
    <property type="entry name" value="Uncharacterised_YfhO"/>
</dbReference>
<organism evidence="2 3">
    <name type="scientific">Secundilactobacillus angelensis</name>
    <dbReference type="NCBI Taxonomy" id="2722706"/>
    <lineage>
        <taxon>Bacteria</taxon>
        <taxon>Bacillati</taxon>
        <taxon>Bacillota</taxon>
        <taxon>Bacilli</taxon>
        <taxon>Lactobacillales</taxon>
        <taxon>Lactobacillaceae</taxon>
        <taxon>Secundilactobacillus</taxon>
    </lineage>
</organism>
<gene>
    <name evidence="2" type="ORF">HC026_07525</name>
</gene>
<dbReference type="RefSeq" id="WP_168925377.1">
    <property type="nucleotide sequence ID" value="NZ_JAAXLJ010000011.1"/>
</dbReference>
<dbReference type="Proteomes" id="UP000763447">
    <property type="component" value="Unassembled WGS sequence"/>
</dbReference>
<dbReference type="PANTHER" id="PTHR38454">
    <property type="entry name" value="INTEGRAL MEMBRANE PROTEIN-RELATED"/>
    <property type="match status" value="1"/>
</dbReference>
<dbReference type="PANTHER" id="PTHR38454:SF1">
    <property type="entry name" value="INTEGRAL MEMBRANE PROTEIN"/>
    <property type="match status" value="1"/>
</dbReference>
<proteinExistence type="predicted"/>
<dbReference type="EMBL" id="JAAXLJ010000011">
    <property type="protein sequence ID" value="NLR18775.1"/>
    <property type="molecule type" value="Genomic_DNA"/>
</dbReference>
<reference evidence="2 3" key="1">
    <citation type="submission" date="2020-04" db="EMBL/GenBank/DDBJ databases">
        <title>A novel species of genus Lactobacillus that was isolated from fermented food Zha-chili.</title>
        <authorList>
            <person name="Zhang Z."/>
        </authorList>
    </citation>
    <scope>NUCLEOTIDE SEQUENCE [LARGE SCALE GENOMIC DNA]</scope>
    <source>
        <strain evidence="3">HBUAS51383</strain>
    </source>
</reference>
<accession>A0ABX1KZY6</accession>
<keyword evidence="1" id="KW-0472">Membrane</keyword>